<keyword evidence="11" id="KW-1185">Reference proteome</keyword>
<dbReference type="InterPro" id="IPR009056">
    <property type="entry name" value="Cyt_c-like_dom"/>
</dbReference>
<evidence type="ECO:0000313" key="10">
    <source>
        <dbReference type="EMBL" id="RTR21026.1"/>
    </source>
</evidence>
<sequence length="478" mass="49360">MLMEPAMRVARSARLTKTAAALIGAAALSPALPVPMASAQSATGIPAVLDTVTATANPAGVAHTFQVAGPTATAANAFFQSLGTNGRSCATCHDPQAGWSVTPTGINARFQVTQGTDPLFRLNDGATCSTAPVDTPINQMRAYALLLSKGVFRIALPVPANAQFTLSVTSDPYGCNTNPATGLTSASSGTLSVYRRPLPATNLRFQTSVMWDGREATLTTQAVAATLGHAEATTAPSLPQQAQMVAFESGEFTAQATTNAAGPLDLLGATGGVGPLAQQPFTVGMNDPNSGLFDRAAFKLYTAWQSLTGADPATLARQSIARGEQIFNTRAFTITNVPGLTTQANPSVQGSCTTCHNTPNVGTHSTNVLMNIGVSNANAPAALDVASLPVFTLTCVAGPLAGRTFTVTDPGQAMITGRCSDIGRMKVPALRGLAGRAPYFHNGSATTLGNVVGFYNGRFNLGLTQQERTDLVNFLRAL</sequence>
<evidence type="ECO:0000256" key="1">
    <source>
        <dbReference type="ARBA" id="ARBA00004196"/>
    </source>
</evidence>
<keyword evidence="3 7" id="KW-0479">Metal-binding</keyword>
<proteinExistence type="predicted"/>
<gene>
    <name evidence="10" type="ORF">EJ903_09790</name>
</gene>
<evidence type="ECO:0000313" key="11">
    <source>
        <dbReference type="Proteomes" id="UP000277007"/>
    </source>
</evidence>
<evidence type="ECO:0000256" key="7">
    <source>
        <dbReference type="PROSITE-ProRule" id="PRU00433"/>
    </source>
</evidence>
<dbReference type="EMBL" id="RXMA01000007">
    <property type="protein sequence ID" value="RTR21026.1"/>
    <property type="molecule type" value="Genomic_DNA"/>
</dbReference>
<dbReference type="SUPFAM" id="SSF46626">
    <property type="entry name" value="Cytochrome c"/>
    <property type="match status" value="2"/>
</dbReference>
<keyword evidence="4 8" id="KW-0732">Signal</keyword>
<evidence type="ECO:0000256" key="4">
    <source>
        <dbReference type="ARBA" id="ARBA00022729"/>
    </source>
</evidence>
<evidence type="ECO:0000256" key="2">
    <source>
        <dbReference type="ARBA" id="ARBA00022617"/>
    </source>
</evidence>
<feature type="domain" description="Cytochrome c" evidence="9">
    <location>
        <begin position="318"/>
        <end position="478"/>
    </location>
</feature>
<keyword evidence="5" id="KW-0560">Oxidoreductase</keyword>
<accession>A0A3S0HY34</accession>
<reference evidence="10 11" key="1">
    <citation type="submission" date="2018-12" db="EMBL/GenBank/DDBJ databases">
        <authorList>
            <person name="Yang Y."/>
        </authorList>
    </citation>
    <scope>NUCLEOTIDE SEQUENCE [LARGE SCALE GENOMIC DNA]</scope>
    <source>
        <strain evidence="10 11">L-25-5w-1</strain>
    </source>
</reference>
<dbReference type="InterPro" id="IPR004852">
    <property type="entry name" value="Di-haem_cyt_c_peroxidsae"/>
</dbReference>
<comment type="subcellular location">
    <subcellularLocation>
        <location evidence="1">Cell envelope</location>
    </subcellularLocation>
</comment>
<dbReference type="GO" id="GO:0030313">
    <property type="term" value="C:cell envelope"/>
    <property type="evidence" value="ECO:0007669"/>
    <property type="project" value="UniProtKB-SubCell"/>
</dbReference>
<dbReference type="Gene3D" id="1.10.760.10">
    <property type="entry name" value="Cytochrome c-like domain"/>
    <property type="match status" value="2"/>
</dbReference>
<dbReference type="AlphaFoldDB" id="A0A3S0HY34"/>
<evidence type="ECO:0000256" key="6">
    <source>
        <dbReference type="ARBA" id="ARBA00023004"/>
    </source>
</evidence>
<dbReference type="InterPro" id="IPR051395">
    <property type="entry name" value="Cytochrome_c_Peroxidase/MauG"/>
</dbReference>
<dbReference type="GO" id="GO:0020037">
    <property type="term" value="F:heme binding"/>
    <property type="evidence" value="ECO:0007669"/>
    <property type="project" value="InterPro"/>
</dbReference>
<feature type="signal peptide" evidence="8">
    <location>
        <begin position="1"/>
        <end position="39"/>
    </location>
</feature>
<organism evidence="10 11">
    <name type="scientific">Azospirillum griseum</name>
    <dbReference type="NCBI Taxonomy" id="2496639"/>
    <lineage>
        <taxon>Bacteria</taxon>
        <taxon>Pseudomonadati</taxon>
        <taxon>Pseudomonadota</taxon>
        <taxon>Alphaproteobacteria</taxon>
        <taxon>Rhodospirillales</taxon>
        <taxon>Azospirillaceae</taxon>
        <taxon>Azospirillum</taxon>
    </lineage>
</organism>
<keyword evidence="2 7" id="KW-0349">Heme</keyword>
<keyword evidence="6 7" id="KW-0408">Iron</keyword>
<evidence type="ECO:0000256" key="3">
    <source>
        <dbReference type="ARBA" id="ARBA00022723"/>
    </source>
</evidence>
<dbReference type="PROSITE" id="PS51007">
    <property type="entry name" value="CYTC"/>
    <property type="match status" value="1"/>
</dbReference>
<dbReference type="GO" id="GO:0004130">
    <property type="term" value="F:cytochrome-c peroxidase activity"/>
    <property type="evidence" value="ECO:0007669"/>
    <property type="project" value="TreeGrafter"/>
</dbReference>
<dbReference type="Pfam" id="PF03150">
    <property type="entry name" value="CCP_MauG"/>
    <property type="match status" value="1"/>
</dbReference>
<name>A0A3S0HY34_9PROT</name>
<dbReference type="InterPro" id="IPR036909">
    <property type="entry name" value="Cyt_c-like_dom_sf"/>
</dbReference>
<dbReference type="GO" id="GO:0009055">
    <property type="term" value="F:electron transfer activity"/>
    <property type="evidence" value="ECO:0007669"/>
    <property type="project" value="InterPro"/>
</dbReference>
<evidence type="ECO:0000259" key="9">
    <source>
        <dbReference type="PROSITE" id="PS51007"/>
    </source>
</evidence>
<feature type="chain" id="PRO_5018731834" description="Cytochrome c domain-containing protein" evidence="8">
    <location>
        <begin position="40"/>
        <end position="478"/>
    </location>
</feature>
<dbReference type="PANTHER" id="PTHR30600">
    <property type="entry name" value="CYTOCHROME C PEROXIDASE-RELATED"/>
    <property type="match status" value="1"/>
</dbReference>
<comment type="caution">
    <text evidence="10">The sequence shown here is derived from an EMBL/GenBank/DDBJ whole genome shotgun (WGS) entry which is preliminary data.</text>
</comment>
<protein>
    <recommendedName>
        <fullName evidence="9">Cytochrome c domain-containing protein</fullName>
    </recommendedName>
</protein>
<dbReference type="PANTHER" id="PTHR30600:SF10">
    <property type="entry name" value="BLL6722 PROTEIN"/>
    <property type="match status" value="1"/>
</dbReference>
<evidence type="ECO:0000256" key="8">
    <source>
        <dbReference type="SAM" id="SignalP"/>
    </source>
</evidence>
<dbReference type="GO" id="GO:0046872">
    <property type="term" value="F:metal ion binding"/>
    <property type="evidence" value="ECO:0007669"/>
    <property type="project" value="UniProtKB-KW"/>
</dbReference>
<evidence type="ECO:0000256" key="5">
    <source>
        <dbReference type="ARBA" id="ARBA00023002"/>
    </source>
</evidence>
<dbReference type="Proteomes" id="UP000277007">
    <property type="component" value="Unassembled WGS sequence"/>
</dbReference>